<dbReference type="Proteomes" id="UP000887565">
    <property type="component" value="Unplaced"/>
</dbReference>
<dbReference type="InterPro" id="IPR001005">
    <property type="entry name" value="SANT/Myb"/>
</dbReference>
<feature type="coiled-coil region" evidence="4">
    <location>
        <begin position="110"/>
        <end position="158"/>
    </location>
</feature>
<protein>
    <recommendedName>
        <fullName evidence="2">Regulatory protein zeste</fullName>
    </recommendedName>
</protein>
<evidence type="ECO:0000313" key="7">
    <source>
        <dbReference type="WBParaSite" id="nRc.2.0.1.t46337-RA"/>
    </source>
</evidence>
<dbReference type="Pfam" id="PF13873">
    <property type="entry name" value="Myb_DNA-bind_5"/>
    <property type="match status" value="1"/>
</dbReference>
<dbReference type="Gene3D" id="1.10.10.60">
    <property type="entry name" value="Homeodomain-like"/>
    <property type="match status" value="1"/>
</dbReference>
<dbReference type="WBParaSite" id="nRc.2.0.1.t46337-RA">
    <property type="protein sequence ID" value="nRc.2.0.1.t46337-RA"/>
    <property type="gene ID" value="nRc.2.0.1.g46337"/>
</dbReference>
<evidence type="ECO:0000313" key="6">
    <source>
        <dbReference type="Proteomes" id="UP000887565"/>
    </source>
</evidence>
<evidence type="ECO:0000256" key="2">
    <source>
        <dbReference type="ARBA" id="ARBA00016807"/>
    </source>
</evidence>
<dbReference type="PANTHER" id="PTHR21411:SF0">
    <property type="entry name" value="REGULATORY PROTEIN ZESTE"/>
    <property type="match status" value="1"/>
</dbReference>
<name>A0A915L6E2_ROMCU</name>
<dbReference type="InterPro" id="IPR028002">
    <property type="entry name" value="Myb_DNA-bind_5"/>
</dbReference>
<evidence type="ECO:0000256" key="1">
    <source>
        <dbReference type="ARBA" id="ARBA00011764"/>
    </source>
</evidence>
<sequence>MDSSKNRKRTHNFDVEETEFLLECISECADIIENKTNESKSVNVKHSAWDAIGEAFKSSPNLEKRSKEQLYDKWRNLKAYTSRDPSCLIAQLEYQVRDLESQLSYGWQAYEQQAAQISALAAENLSLKEENVEKSRNLDDLVEENQKVKSENDKLVHIIDARSTGIKNLQNSTSHHDDEPDDELNNVKTDYIKVLQDLDSVRKEHEDLLLLLADQ</sequence>
<keyword evidence="4" id="KW-0175">Coiled coil</keyword>
<keyword evidence="6" id="KW-1185">Reference proteome</keyword>
<dbReference type="PANTHER" id="PTHR21411">
    <property type="entry name" value="APONTIC"/>
    <property type="match status" value="1"/>
</dbReference>
<reference evidence="7" key="1">
    <citation type="submission" date="2022-11" db="UniProtKB">
        <authorList>
            <consortium name="WormBaseParasite"/>
        </authorList>
    </citation>
    <scope>IDENTIFICATION</scope>
</reference>
<feature type="domain" description="Myb-like" evidence="5">
    <location>
        <begin position="9"/>
        <end position="80"/>
    </location>
</feature>
<evidence type="ECO:0000256" key="3">
    <source>
        <dbReference type="ARBA" id="ARBA00025466"/>
    </source>
</evidence>
<dbReference type="SMART" id="SM00717">
    <property type="entry name" value="SANT"/>
    <property type="match status" value="1"/>
</dbReference>
<comment type="subunit">
    <text evidence="1">Self-associates forming complexes of several hundred monomers.</text>
</comment>
<dbReference type="AlphaFoldDB" id="A0A915L6E2"/>
<proteinExistence type="predicted"/>
<organism evidence="6 7">
    <name type="scientific">Romanomermis culicivorax</name>
    <name type="common">Nematode worm</name>
    <dbReference type="NCBI Taxonomy" id="13658"/>
    <lineage>
        <taxon>Eukaryota</taxon>
        <taxon>Metazoa</taxon>
        <taxon>Ecdysozoa</taxon>
        <taxon>Nematoda</taxon>
        <taxon>Enoplea</taxon>
        <taxon>Dorylaimia</taxon>
        <taxon>Mermithida</taxon>
        <taxon>Mermithoidea</taxon>
        <taxon>Mermithidae</taxon>
        <taxon>Romanomermis</taxon>
    </lineage>
</organism>
<evidence type="ECO:0000256" key="4">
    <source>
        <dbReference type="SAM" id="Coils"/>
    </source>
</evidence>
<evidence type="ECO:0000259" key="5">
    <source>
        <dbReference type="SMART" id="SM00717"/>
    </source>
</evidence>
<comment type="function">
    <text evidence="3">Involved in transvection phenomena (= synapsis-dependent gene expression), where the synaptic pairing of chromosomes carrying genes with which zeste interacts influences the expression of these genes. Zeste binds to DNA and stimulates transcription from a nearby promoter.</text>
</comment>
<accession>A0A915L6E2</accession>